<comment type="similarity">
    <text evidence="1">Belongs to the bacterial sugar transferase family.</text>
</comment>
<keyword evidence="2" id="KW-0812">Transmembrane</keyword>
<accession>A0A0D7W238</accession>
<keyword evidence="4" id="KW-0808">Transferase</keyword>
<dbReference type="Proteomes" id="UP000032361">
    <property type="component" value="Unassembled WGS sequence"/>
</dbReference>
<dbReference type="STRING" id="1382798.PK35_07980"/>
<dbReference type="PATRIC" id="fig|1382798.3.peg.2939"/>
<proteinExistence type="inferred from homology"/>
<dbReference type="InterPro" id="IPR003362">
    <property type="entry name" value="Bact_transf"/>
</dbReference>
<evidence type="ECO:0000259" key="3">
    <source>
        <dbReference type="Pfam" id="PF02397"/>
    </source>
</evidence>
<evidence type="ECO:0000256" key="1">
    <source>
        <dbReference type="ARBA" id="ARBA00006464"/>
    </source>
</evidence>
<name>A0A0D7W238_9FLAO</name>
<dbReference type="Pfam" id="PF02397">
    <property type="entry name" value="Bac_transf"/>
    <property type="match status" value="1"/>
</dbReference>
<keyword evidence="5" id="KW-1185">Reference proteome</keyword>
<protein>
    <submittedName>
        <fullName evidence="4">Glycosyl transferase</fullName>
    </submittedName>
</protein>
<evidence type="ECO:0000313" key="4">
    <source>
        <dbReference type="EMBL" id="KJD33156.1"/>
    </source>
</evidence>
<evidence type="ECO:0000313" key="5">
    <source>
        <dbReference type="Proteomes" id="UP000032361"/>
    </source>
</evidence>
<dbReference type="PANTHER" id="PTHR30576:SF20">
    <property type="entry name" value="QUINOVOSAMINEPHOSPHOTRANSFERAE-RELATED"/>
    <property type="match status" value="1"/>
</dbReference>
<comment type="caution">
    <text evidence="4">The sequence shown here is derived from an EMBL/GenBank/DDBJ whole genome shotgun (WGS) entry which is preliminary data.</text>
</comment>
<dbReference type="GO" id="GO:0016780">
    <property type="term" value="F:phosphotransferase activity, for other substituted phosphate groups"/>
    <property type="evidence" value="ECO:0007669"/>
    <property type="project" value="TreeGrafter"/>
</dbReference>
<feature type="transmembrane region" description="Helical" evidence="2">
    <location>
        <begin position="7"/>
        <end position="28"/>
    </location>
</feature>
<gene>
    <name evidence="4" type="ORF">PK35_07980</name>
</gene>
<feature type="domain" description="Bacterial sugar transferase" evidence="3">
    <location>
        <begin position="2"/>
        <end position="195"/>
    </location>
</feature>
<dbReference type="EMBL" id="JTDV01000005">
    <property type="protein sequence ID" value="KJD33156.1"/>
    <property type="molecule type" value="Genomic_DNA"/>
</dbReference>
<organism evidence="4 5">
    <name type="scientific">Neotamlana nanhaiensis</name>
    <dbReference type="NCBI Taxonomy" id="1382798"/>
    <lineage>
        <taxon>Bacteria</taxon>
        <taxon>Pseudomonadati</taxon>
        <taxon>Bacteroidota</taxon>
        <taxon>Flavobacteriia</taxon>
        <taxon>Flavobacteriales</taxon>
        <taxon>Flavobacteriaceae</taxon>
        <taxon>Neotamlana</taxon>
    </lineage>
</organism>
<reference evidence="4 5" key="1">
    <citation type="journal article" date="2015" name="Antonie Van Leeuwenhoek">
        <title>Tamlana nanhaiensis sp. nov., isolated from surface seawater collected from the South China Sea.</title>
        <authorList>
            <person name="Liu X."/>
            <person name="Lai Q."/>
            <person name="Du Y."/>
            <person name="Li G."/>
            <person name="Sun F."/>
            <person name="Shao Z."/>
        </authorList>
    </citation>
    <scope>NUCLEOTIDE SEQUENCE [LARGE SCALE GENOMIC DNA]</scope>
    <source>
        <strain evidence="4 5">FHC16</strain>
    </source>
</reference>
<evidence type="ECO:0000256" key="2">
    <source>
        <dbReference type="SAM" id="Phobius"/>
    </source>
</evidence>
<sequence>MKRCFDILFSITGLILLFPILVCVAILVKLDSKGSVIFKQERVGKNNSNFTLYKFRTMRTLQNPSSCLTIGNTDTRITNVGYYLRTFKLDELPQLLNILKGDMSFVGPRPELRYFINKYSGTDLEVLQVKPGLTGLASLKYKNEDELLKAAENPEHYYITTILPDKIRLNKIYIETQSFFLDVKIIFKTIFSIFK</sequence>
<keyword evidence="2" id="KW-0472">Membrane</keyword>
<keyword evidence="2" id="KW-1133">Transmembrane helix</keyword>
<dbReference type="PANTHER" id="PTHR30576">
    <property type="entry name" value="COLANIC BIOSYNTHESIS UDP-GLUCOSE LIPID CARRIER TRANSFERASE"/>
    <property type="match status" value="1"/>
</dbReference>
<dbReference type="AlphaFoldDB" id="A0A0D7W238"/>